<dbReference type="Proteomes" id="UP000681356">
    <property type="component" value="Unassembled WGS sequence"/>
</dbReference>
<protein>
    <submittedName>
        <fullName evidence="1">4,5-dihydroxyphthalate decarboxylase</fullName>
    </submittedName>
</protein>
<dbReference type="SUPFAM" id="SSF53850">
    <property type="entry name" value="Periplasmic binding protein-like II"/>
    <property type="match status" value="1"/>
</dbReference>
<keyword evidence="2" id="KW-1185">Reference proteome</keyword>
<dbReference type="RefSeq" id="WP_212534573.1">
    <property type="nucleotide sequence ID" value="NZ_JAGTUU010000001.1"/>
</dbReference>
<reference evidence="1" key="1">
    <citation type="submission" date="2021-04" db="EMBL/GenBank/DDBJ databases">
        <authorList>
            <person name="Yoon J."/>
        </authorList>
    </citation>
    <scope>NUCLEOTIDE SEQUENCE</scope>
    <source>
        <strain evidence="1">KMU-90</strain>
    </source>
</reference>
<dbReference type="AlphaFoldDB" id="A0A8J8B6I3"/>
<evidence type="ECO:0000313" key="1">
    <source>
        <dbReference type="EMBL" id="MBS0122595.1"/>
    </source>
</evidence>
<comment type="caution">
    <text evidence="1">The sequence shown here is derived from an EMBL/GenBank/DDBJ whole genome shotgun (WGS) entry which is preliminary data.</text>
</comment>
<gene>
    <name evidence="1" type="ORF">KB874_00490</name>
</gene>
<proteinExistence type="predicted"/>
<evidence type="ECO:0000313" key="2">
    <source>
        <dbReference type="Proteomes" id="UP000681356"/>
    </source>
</evidence>
<name>A0A8J8B6I3_9RHOB</name>
<dbReference type="EMBL" id="JAGTUU010000001">
    <property type="protein sequence ID" value="MBS0122595.1"/>
    <property type="molecule type" value="Genomic_DNA"/>
</dbReference>
<sequence length="331" mass="36849">MTGSLNLSLATWDHDRVMALHDGRVPVPGCAFTSHILPTGKLFPIAVQEGRFDITELSLSSHILQVARGDAAYVAIPAFVSRAFRHNGFYRRTGSGITSPSDFAGRAIGVPEYQMTAALWMRGIMADDHGVTPTQVHWRTGALDQGIRHERLALTPPPDLRITPIADGETLQDLLLAGEIDGLLAPNPPRAFMEGDPRIERVYPDFEQVEQEWHRRTGFFPIMHVIALRRTLAEEHPWLAGALYQALCGARDIALERLRDVWLGSANRLSLPWLNAAMERTRATMGPDYWPYGFAGARTEIAAMCRYSVDQFLAPRIVAPEELFEASLLET</sequence>
<accession>A0A8J8B6I3</accession>
<organism evidence="1 2">
    <name type="scientific">Thetidibacter halocola</name>
    <dbReference type="NCBI Taxonomy" id="2827239"/>
    <lineage>
        <taxon>Bacteria</taxon>
        <taxon>Pseudomonadati</taxon>
        <taxon>Pseudomonadota</taxon>
        <taxon>Alphaproteobacteria</taxon>
        <taxon>Rhodobacterales</taxon>
        <taxon>Roseobacteraceae</taxon>
        <taxon>Thetidibacter</taxon>
    </lineage>
</organism>